<dbReference type="InterPro" id="IPR050951">
    <property type="entry name" value="Retrovirus_Pol_polyprotein"/>
</dbReference>
<proteinExistence type="predicted"/>
<accession>A0A401STD1</accession>
<dbReference type="GO" id="GO:0015074">
    <property type="term" value="P:DNA integration"/>
    <property type="evidence" value="ECO:0007669"/>
    <property type="project" value="InterPro"/>
</dbReference>
<dbReference type="PANTHER" id="PTHR37984">
    <property type="entry name" value="PROTEIN CBG26694"/>
    <property type="match status" value="1"/>
</dbReference>
<reference evidence="5 6" key="1">
    <citation type="journal article" date="2018" name="Nat. Ecol. Evol.">
        <title>Shark genomes provide insights into elasmobranch evolution and the origin of vertebrates.</title>
        <authorList>
            <person name="Hara Y"/>
            <person name="Yamaguchi K"/>
            <person name="Onimaru K"/>
            <person name="Kadota M"/>
            <person name="Koyanagi M"/>
            <person name="Keeley SD"/>
            <person name="Tatsumi K"/>
            <person name="Tanaka K"/>
            <person name="Motone F"/>
            <person name="Kageyama Y"/>
            <person name="Nozu R"/>
            <person name="Adachi N"/>
            <person name="Nishimura O"/>
            <person name="Nakagawa R"/>
            <person name="Tanegashima C"/>
            <person name="Kiyatake I"/>
            <person name="Matsumoto R"/>
            <person name="Murakumo K"/>
            <person name="Nishida K"/>
            <person name="Terakita A"/>
            <person name="Kuratani S"/>
            <person name="Sato K"/>
            <person name="Hyodo S Kuraku.S."/>
        </authorList>
    </citation>
    <scope>NUCLEOTIDE SEQUENCE [LARGE SCALE GENOMIC DNA]</scope>
</reference>
<dbReference type="SUPFAM" id="SSF53098">
    <property type="entry name" value="Ribonuclease H-like"/>
    <property type="match status" value="1"/>
</dbReference>
<keyword evidence="2" id="KW-0175">Coiled coil</keyword>
<dbReference type="FunFam" id="1.10.340.70:FF:000001">
    <property type="entry name" value="Retrovirus-related Pol polyprotein from transposon gypsy-like Protein"/>
    <property type="match status" value="1"/>
</dbReference>
<dbReference type="PROSITE" id="PS50994">
    <property type="entry name" value="INTEGRASE"/>
    <property type="match status" value="1"/>
</dbReference>
<keyword evidence="6" id="KW-1185">Reference proteome</keyword>
<feature type="domain" description="Integrase catalytic" evidence="4">
    <location>
        <begin position="649"/>
        <end position="815"/>
    </location>
</feature>
<feature type="compositionally biased region" description="Basic and acidic residues" evidence="3">
    <location>
        <begin position="130"/>
        <end position="149"/>
    </location>
</feature>
<dbReference type="InterPro" id="IPR012337">
    <property type="entry name" value="RNaseH-like_sf"/>
</dbReference>
<dbReference type="OrthoDB" id="775972at2759"/>
<evidence type="ECO:0000256" key="2">
    <source>
        <dbReference type="SAM" id="Coils"/>
    </source>
</evidence>
<sequence length="939" mass="110787">MAADSQVPLHHLTHSNMVDFRGERRKGNLHPDNDATRQLEQGTWWWVRRQKIVENRILKSSMKLISYQDHSIKDSKHANNEINPLKGLSDNHGTSDDMDKNLLDECEPKYKRSAEEKVQNVTGSNPGCESKAESDCEQPRDRPSVRGKSDTQTNNRDSRKQENDDNRKHRHRAKDGYKRRSSRSRTRSSERKRIGRGRSRSSERGRSCWSSERRRRSRSAERRRKSRSSERGRSHWSSERRQRSRSSERRRRSRSSERQTSKERRRTSRSRSRHRSSPSKKRDSSIEKTHELKEQQWRLDPKEALWAVERRREREIWEEEARELLERDLDRLQLERMCLERGRLDESFPIRQRLLLREEAKQIQERTYRQRQVLLQKMCLEEAVKWHFLNIGPHGAWERETRQEWEGRELLRRELDQVRYKRLCLDRKTLEPETQERLRFFLDGEGGKEQERNFLERECLHSNMYYEETLKRPDIGYCRGLSGDPSWRMEGFPDLSSQGKLGTGLTWGTAVQRSLKGLYRMELAEAQRTDPSLEAVRYQAMHPTSKTNNDLGGTFLYKEGILVRRWSPKEGFFKGSEVFEEVVVPEIYRGEILKVAHNIPCSEHQGIKHTGRRMLQYFYWPSVFIDVAHHCKACEKCCYSHKRGDAGNLGLRPLPTINVPFKRVSIDVVGPLPFTTNSGKRYILMMVDCASRYPDATALVSVEADIVAMALLVMFTRVGFPDEILSNQGENFMSQLVMQLKRQCQEKQLRSNSYYPQVNELVEKFNGTLKQILRTYAEQNPCDWDEKLQYLLFACREMPQDLTGFSPFELLYGRRVYGSLLLIKEAWLGKCFGTDKYIVEHVLNARDALLDLIEDIPEDRKQSIYGRNLWYCHNAGTRAYDVGERVLVLQPVKRQKTQLHWEGPYTVVEPGKYVYYTVEIPFNKFRIYHVNMMKPYLDS</sequence>
<feature type="coiled-coil region" evidence="2">
    <location>
        <begin position="307"/>
        <end position="342"/>
    </location>
</feature>
<gene>
    <name evidence="5" type="ORF">chiPu_0012121</name>
</gene>
<evidence type="ECO:0000256" key="1">
    <source>
        <dbReference type="ARBA" id="ARBA00039658"/>
    </source>
</evidence>
<dbReference type="AlphaFoldDB" id="A0A401STD1"/>
<feature type="compositionally biased region" description="Basic and acidic residues" evidence="3">
    <location>
        <begin position="20"/>
        <end position="35"/>
    </location>
</feature>
<feature type="region of interest" description="Disordered" evidence="3">
    <location>
        <begin position="76"/>
        <end position="101"/>
    </location>
</feature>
<feature type="compositionally biased region" description="Basic and acidic residues" evidence="3">
    <location>
        <begin position="227"/>
        <end position="247"/>
    </location>
</feature>
<dbReference type="Gene3D" id="1.10.340.70">
    <property type="match status" value="1"/>
</dbReference>
<dbReference type="Gene3D" id="3.30.420.10">
    <property type="entry name" value="Ribonuclease H-like superfamily/Ribonuclease H"/>
    <property type="match status" value="1"/>
</dbReference>
<dbReference type="InterPro" id="IPR041588">
    <property type="entry name" value="Integrase_H2C2"/>
</dbReference>
<evidence type="ECO:0000256" key="3">
    <source>
        <dbReference type="SAM" id="MobiDB-lite"/>
    </source>
</evidence>
<evidence type="ECO:0000313" key="6">
    <source>
        <dbReference type="Proteomes" id="UP000287033"/>
    </source>
</evidence>
<feature type="compositionally biased region" description="Basic and acidic residues" evidence="3">
    <location>
        <begin position="156"/>
        <end position="167"/>
    </location>
</feature>
<feature type="region of interest" description="Disordered" evidence="3">
    <location>
        <begin position="1"/>
        <end position="35"/>
    </location>
</feature>
<protein>
    <recommendedName>
        <fullName evidence="1">Gypsy retrotransposon integrase-like protein 1</fullName>
    </recommendedName>
</protein>
<feature type="region of interest" description="Disordered" evidence="3">
    <location>
        <begin position="113"/>
        <end position="293"/>
    </location>
</feature>
<organism evidence="5 6">
    <name type="scientific">Chiloscyllium punctatum</name>
    <name type="common">Brownbanded bambooshark</name>
    <name type="synonym">Hemiscyllium punctatum</name>
    <dbReference type="NCBI Taxonomy" id="137246"/>
    <lineage>
        <taxon>Eukaryota</taxon>
        <taxon>Metazoa</taxon>
        <taxon>Chordata</taxon>
        <taxon>Craniata</taxon>
        <taxon>Vertebrata</taxon>
        <taxon>Chondrichthyes</taxon>
        <taxon>Elasmobranchii</taxon>
        <taxon>Galeomorphii</taxon>
        <taxon>Galeoidea</taxon>
        <taxon>Orectolobiformes</taxon>
        <taxon>Hemiscylliidae</taxon>
        <taxon>Chiloscyllium</taxon>
    </lineage>
</organism>
<feature type="compositionally biased region" description="Basic and acidic residues" evidence="3">
    <location>
        <begin position="280"/>
        <end position="293"/>
    </location>
</feature>
<feature type="compositionally biased region" description="Basic residues" evidence="3">
    <location>
        <begin position="263"/>
        <end position="279"/>
    </location>
</feature>
<dbReference type="InterPro" id="IPR001584">
    <property type="entry name" value="Integrase_cat-core"/>
</dbReference>
<evidence type="ECO:0000259" key="4">
    <source>
        <dbReference type="PROSITE" id="PS50994"/>
    </source>
</evidence>
<dbReference type="Pfam" id="PF17921">
    <property type="entry name" value="Integrase_H2C2"/>
    <property type="match status" value="1"/>
</dbReference>
<comment type="caution">
    <text evidence="5">The sequence shown here is derived from an EMBL/GenBank/DDBJ whole genome shotgun (WGS) entry which is preliminary data.</text>
</comment>
<dbReference type="InterPro" id="IPR036397">
    <property type="entry name" value="RNaseH_sf"/>
</dbReference>
<dbReference type="STRING" id="137246.A0A401STD1"/>
<dbReference type="OMA" id="VDCASRY"/>
<dbReference type="EMBL" id="BEZZ01000536">
    <property type="protein sequence ID" value="GCC33651.1"/>
    <property type="molecule type" value="Genomic_DNA"/>
</dbReference>
<feature type="compositionally biased region" description="Basic residues" evidence="3">
    <location>
        <begin position="213"/>
        <end position="226"/>
    </location>
</feature>
<feature type="compositionally biased region" description="Basic residues" evidence="3">
    <location>
        <begin position="168"/>
        <end position="186"/>
    </location>
</feature>
<dbReference type="Proteomes" id="UP000287033">
    <property type="component" value="Unassembled WGS sequence"/>
</dbReference>
<name>A0A401STD1_CHIPU</name>
<dbReference type="PANTHER" id="PTHR37984:SF15">
    <property type="entry name" value="INTEGRASE CATALYTIC DOMAIN-CONTAINING PROTEIN"/>
    <property type="match status" value="1"/>
</dbReference>
<dbReference type="GO" id="GO:0003676">
    <property type="term" value="F:nucleic acid binding"/>
    <property type="evidence" value="ECO:0007669"/>
    <property type="project" value="InterPro"/>
</dbReference>
<evidence type="ECO:0000313" key="5">
    <source>
        <dbReference type="EMBL" id="GCC33651.1"/>
    </source>
</evidence>